<evidence type="ECO:0000313" key="2">
    <source>
        <dbReference type="Proteomes" id="UP001221757"/>
    </source>
</evidence>
<accession>A0AAD7G0W1</accession>
<evidence type="ECO:0000313" key="1">
    <source>
        <dbReference type="EMBL" id="KAJ7648430.1"/>
    </source>
</evidence>
<dbReference type="PANTHER" id="PTHR31912">
    <property type="entry name" value="IP13529P"/>
    <property type="match status" value="1"/>
</dbReference>
<feature type="non-terminal residue" evidence="1">
    <location>
        <position position="1"/>
    </location>
</feature>
<dbReference type="PANTHER" id="PTHR31912:SF34">
    <property type="entry name" value="NOTOCHORD-RELATED PROTEIN"/>
    <property type="match status" value="1"/>
</dbReference>
<keyword evidence="2" id="KW-1185">Reference proteome</keyword>
<sequence>VMSEAETAMWADYDTNGANFSAGLEVDDPVAHIARLREEADCFGLWNPETMARKLGFGPENEEVAHLATAEDEEDDFLADVMRNIGESNYLAVEARESDGPAAGVDDHWFPYPSKMMFLLDTLDNLPRLRISSSLMRVFLWVLKEAGCRETVPSFDHLRRVQKVIRAQCGIPTIPCKSVQGNVFFMNDPTAIIAKDWANPTTRKLVHVYPEIPEDGIIREVWHAQKWRKTMDLDILSPMYDTGASHYYVNEVCSLRNGEFFIPIRWVIFRGKVYADAFAVTIDTEGEATIHDDETSLICSEDLAQNYYDLEHAGKIPNWGASSIQAGHPDHMPNPKRVIAAGRPLYSSFVNYFGDDVSGNRTKSWNKHWNAYMTHVNLPCQLLQQEFHTHFVSTSPNASVSEQFREFKAAVEYDESGSATRFCLYVNAGPSDNPMQSEISGHIGGKGNCLCRKCRVGGTQVEKATNEGYHAIFEAGEPRTKEYIIEELEKQVKLGCSGVAKHVKDSQTETGVKDGYTQFWIDELISRFKQMKKDEPNRPTEEIQAELVQWTVENRDKIYGPFLTMKGFDPTRDTPVEILHTILLGIIKYIWHITHTPWSPEYKKTYSMRLQSTNTDGLSIHAIRSSYIMQYAGSLVGRQLKTLAQTNIFHIHGLVSDSEFQAWKVAGEFSALLWFPEIQDLAKYRRDLRVAVGNVLDIFATIDPSKIISKVKYHLLVHIDEDVVQFGPIIGLATELFESFNGVFRYCSILSNHLAPSRDIAIQLADQEGLKHRLTGGWWSSCSDGRWERAGRGVRDFMVDHPILQRLVGWAEKKTVKHGDIKLMALKRGQKEHDIFSLRSTTAVRASNYGLYTPDSMWRKCIHVISESLDECLVNSWVFAKSPVAEDSTSISGRISDILADSTSMILVVLEVLQICSSRDEVYGMPILVRRHSGVEFSIVLAKNIKFKFNVQHDCRSAKCDAAGVRLCIQERVESDQMENYIIHKSLDRFLINTHAFHNAYLLRATLPRDLIAPIPLFTERRVKHDELATQLRENISTR</sequence>
<gene>
    <name evidence="1" type="ORF">B0H17DRAFT_871258</name>
</gene>
<proteinExistence type="predicted"/>
<feature type="non-terminal residue" evidence="1">
    <location>
        <position position="1039"/>
    </location>
</feature>
<dbReference type="EMBL" id="JARKIE010000381">
    <property type="protein sequence ID" value="KAJ7648430.1"/>
    <property type="molecule type" value="Genomic_DNA"/>
</dbReference>
<reference evidence="1" key="1">
    <citation type="submission" date="2023-03" db="EMBL/GenBank/DDBJ databases">
        <title>Massive genome expansion in bonnet fungi (Mycena s.s.) driven by repeated elements and novel gene families across ecological guilds.</title>
        <authorList>
            <consortium name="Lawrence Berkeley National Laboratory"/>
            <person name="Harder C.B."/>
            <person name="Miyauchi S."/>
            <person name="Viragh M."/>
            <person name="Kuo A."/>
            <person name="Thoen E."/>
            <person name="Andreopoulos B."/>
            <person name="Lu D."/>
            <person name="Skrede I."/>
            <person name="Drula E."/>
            <person name="Henrissat B."/>
            <person name="Morin E."/>
            <person name="Kohler A."/>
            <person name="Barry K."/>
            <person name="LaButti K."/>
            <person name="Morin E."/>
            <person name="Salamov A."/>
            <person name="Lipzen A."/>
            <person name="Mereny Z."/>
            <person name="Hegedus B."/>
            <person name="Baldrian P."/>
            <person name="Stursova M."/>
            <person name="Weitz H."/>
            <person name="Taylor A."/>
            <person name="Grigoriev I.V."/>
            <person name="Nagy L.G."/>
            <person name="Martin F."/>
            <person name="Kauserud H."/>
        </authorList>
    </citation>
    <scope>NUCLEOTIDE SEQUENCE</scope>
    <source>
        <strain evidence="1">CBHHK067</strain>
    </source>
</reference>
<protein>
    <submittedName>
        <fullName evidence="1">Uncharacterized protein</fullName>
    </submittedName>
</protein>
<dbReference type="Proteomes" id="UP001221757">
    <property type="component" value="Unassembled WGS sequence"/>
</dbReference>
<dbReference type="AlphaFoldDB" id="A0AAD7G0W1"/>
<comment type="caution">
    <text evidence="1">The sequence shown here is derived from an EMBL/GenBank/DDBJ whole genome shotgun (WGS) entry which is preliminary data.</text>
</comment>
<organism evidence="1 2">
    <name type="scientific">Mycena rosella</name>
    <name type="common">Pink bonnet</name>
    <name type="synonym">Agaricus rosellus</name>
    <dbReference type="NCBI Taxonomy" id="1033263"/>
    <lineage>
        <taxon>Eukaryota</taxon>
        <taxon>Fungi</taxon>
        <taxon>Dikarya</taxon>
        <taxon>Basidiomycota</taxon>
        <taxon>Agaricomycotina</taxon>
        <taxon>Agaricomycetes</taxon>
        <taxon>Agaricomycetidae</taxon>
        <taxon>Agaricales</taxon>
        <taxon>Marasmiineae</taxon>
        <taxon>Mycenaceae</taxon>
        <taxon>Mycena</taxon>
    </lineage>
</organism>
<name>A0AAD7G0W1_MYCRO</name>